<feature type="transmembrane region" description="Helical" evidence="2">
    <location>
        <begin position="393"/>
        <end position="413"/>
    </location>
</feature>
<feature type="transmembrane region" description="Helical" evidence="2">
    <location>
        <begin position="130"/>
        <end position="152"/>
    </location>
</feature>
<feature type="compositionally biased region" description="Polar residues" evidence="1">
    <location>
        <begin position="283"/>
        <end position="292"/>
    </location>
</feature>
<keyword evidence="2" id="KW-1133">Transmembrane helix</keyword>
<name>A0A9P6NBU8_9BASI</name>
<feature type="transmembrane region" description="Helical" evidence="2">
    <location>
        <begin position="189"/>
        <end position="212"/>
    </location>
</feature>
<feature type="transmembrane region" description="Helical" evidence="2">
    <location>
        <begin position="54"/>
        <end position="78"/>
    </location>
</feature>
<dbReference type="EMBL" id="MU167414">
    <property type="protein sequence ID" value="KAG0140881.1"/>
    <property type="molecule type" value="Genomic_DNA"/>
</dbReference>
<evidence type="ECO:0008006" key="5">
    <source>
        <dbReference type="Google" id="ProtNLM"/>
    </source>
</evidence>
<evidence type="ECO:0000313" key="3">
    <source>
        <dbReference type="EMBL" id="KAG0140881.1"/>
    </source>
</evidence>
<organism evidence="3 4">
    <name type="scientific">Cronartium quercuum f. sp. fusiforme G11</name>
    <dbReference type="NCBI Taxonomy" id="708437"/>
    <lineage>
        <taxon>Eukaryota</taxon>
        <taxon>Fungi</taxon>
        <taxon>Dikarya</taxon>
        <taxon>Basidiomycota</taxon>
        <taxon>Pucciniomycotina</taxon>
        <taxon>Pucciniomycetes</taxon>
        <taxon>Pucciniales</taxon>
        <taxon>Coleosporiaceae</taxon>
        <taxon>Cronartium</taxon>
    </lineage>
</organism>
<comment type="caution">
    <text evidence="3">The sequence shown here is derived from an EMBL/GenBank/DDBJ whole genome shotgun (WGS) entry which is preliminary data.</text>
</comment>
<keyword evidence="2" id="KW-0472">Membrane</keyword>
<protein>
    <recommendedName>
        <fullName evidence="5">Transmembrane protein</fullName>
    </recommendedName>
</protein>
<reference evidence="3" key="1">
    <citation type="submission" date="2013-11" db="EMBL/GenBank/DDBJ databases">
        <title>Genome sequence of the fusiform rust pathogen reveals effectors for host alternation and coevolution with pine.</title>
        <authorList>
            <consortium name="DOE Joint Genome Institute"/>
            <person name="Smith K."/>
            <person name="Pendleton A."/>
            <person name="Kubisiak T."/>
            <person name="Anderson C."/>
            <person name="Salamov A."/>
            <person name="Aerts A."/>
            <person name="Riley R."/>
            <person name="Clum A."/>
            <person name="Lindquist E."/>
            <person name="Ence D."/>
            <person name="Campbell M."/>
            <person name="Kronenberg Z."/>
            <person name="Feau N."/>
            <person name="Dhillon B."/>
            <person name="Hamelin R."/>
            <person name="Burleigh J."/>
            <person name="Smith J."/>
            <person name="Yandell M."/>
            <person name="Nelson C."/>
            <person name="Grigoriev I."/>
            <person name="Davis J."/>
        </authorList>
    </citation>
    <scope>NUCLEOTIDE SEQUENCE</scope>
    <source>
        <strain evidence="3">G11</strain>
    </source>
</reference>
<dbReference type="Proteomes" id="UP000886653">
    <property type="component" value="Unassembled WGS sequence"/>
</dbReference>
<feature type="transmembrane region" description="Helical" evidence="2">
    <location>
        <begin position="476"/>
        <end position="496"/>
    </location>
</feature>
<feature type="transmembrane region" description="Helical" evidence="2">
    <location>
        <begin position="90"/>
        <end position="109"/>
    </location>
</feature>
<feature type="transmembrane region" description="Helical" evidence="2">
    <location>
        <begin position="419"/>
        <end position="438"/>
    </location>
</feature>
<accession>A0A9P6NBU8</accession>
<sequence length="497" mass="55928">MTTSTSDPSISTTSRAISIQDNTTYEEEECDGLSDSSEAREVPPTWISLRLTHLIILIPLSFIVIPALAVTPVCLWYLNGFNQNYTFFKTFFTPFLLGCLGFLACFGLKKSILDSLIQVLFQQQPHHHHVSFNLAVCLVLQVALTELIRLAFLVNQKEPDSRILPTDLIIQADSVEKSFRIQSRLPLDIHFFIVFWVGLGWSFMELIVIGCSEWIQQVILYKHVLFEKEDEEPQIGNEENIAIRDVHPSEPLQPSQQVAAHVVTIPNNRSRNLLNNSMPRVETQPSDSSTSYPCLHDHSKVSGVPDLNKQLHYRSASSKHTPRSANFLTTAESAIMRPGTSIKTNVQIGEGTYQLSRAIPAPEIEHESEWDLNEDLAEIEILRIAMESVQRQSVENAIGLAIWQIPWFIIWIWRLNSTLLTIAISLLLSRGIFSIGVNTTIRRSVGYLALVIILKSVVVILWSFQIKAIGLIPLTYITLLICLSSFVSSLGLWGLLS</sequence>
<feature type="region of interest" description="Disordered" evidence="1">
    <location>
        <begin position="273"/>
        <end position="292"/>
    </location>
</feature>
<evidence type="ECO:0000256" key="2">
    <source>
        <dbReference type="SAM" id="Phobius"/>
    </source>
</evidence>
<proteinExistence type="predicted"/>
<dbReference type="OrthoDB" id="2505128at2759"/>
<evidence type="ECO:0000313" key="4">
    <source>
        <dbReference type="Proteomes" id="UP000886653"/>
    </source>
</evidence>
<evidence type="ECO:0000256" key="1">
    <source>
        <dbReference type="SAM" id="MobiDB-lite"/>
    </source>
</evidence>
<keyword evidence="4" id="KW-1185">Reference proteome</keyword>
<feature type="transmembrane region" description="Helical" evidence="2">
    <location>
        <begin position="445"/>
        <end position="464"/>
    </location>
</feature>
<dbReference type="AlphaFoldDB" id="A0A9P6NBU8"/>
<keyword evidence="2" id="KW-0812">Transmembrane</keyword>
<gene>
    <name evidence="3" type="ORF">CROQUDRAFT_664589</name>
</gene>